<dbReference type="Proteomes" id="UP001497382">
    <property type="component" value="Unassembled WGS sequence"/>
</dbReference>
<name>A0AAV1ZEP9_9ARAC</name>
<gene>
    <name evidence="1" type="ORF">LARSCL_LOCUS4785</name>
</gene>
<protein>
    <submittedName>
        <fullName evidence="1">Uncharacterized protein</fullName>
    </submittedName>
</protein>
<sequence length="71" mass="7947">MKWICSLYSFKFSGSSLEWISNIQPATVCIIESKYGFQVLSPSGLHVMSSSISVWAIECCAMNEESEEMKS</sequence>
<accession>A0AAV1ZEP9</accession>
<comment type="caution">
    <text evidence="1">The sequence shown here is derived from an EMBL/GenBank/DDBJ whole genome shotgun (WGS) entry which is preliminary data.</text>
</comment>
<keyword evidence="2" id="KW-1185">Reference proteome</keyword>
<dbReference type="AlphaFoldDB" id="A0AAV1ZEP9"/>
<evidence type="ECO:0000313" key="2">
    <source>
        <dbReference type="Proteomes" id="UP001497382"/>
    </source>
</evidence>
<organism evidence="1 2">
    <name type="scientific">Larinioides sclopetarius</name>
    <dbReference type="NCBI Taxonomy" id="280406"/>
    <lineage>
        <taxon>Eukaryota</taxon>
        <taxon>Metazoa</taxon>
        <taxon>Ecdysozoa</taxon>
        <taxon>Arthropoda</taxon>
        <taxon>Chelicerata</taxon>
        <taxon>Arachnida</taxon>
        <taxon>Araneae</taxon>
        <taxon>Araneomorphae</taxon>
        <taxon>Entelegynae</taxon>
        <taxon>Araneoidea</taxon>
        <taxon>Araneidae</taxon>
        <taxon>Larinioides</taxon>
    </lineage>
</organism>
<reference evidence="1 2" key="1">
    <citation type="submission" date="2024-04" db="EMBL/GenBank/DDBJ databases">
        <authorList>
            <person name="Rising A."/>
            <person name="Reimegard J."/>
            <person name="Sonavane S."/>
            <person name="Akerstrom W."/>
            <person name="Nylinder S."/>
            <person name="Hedman E."/>
            <person name="Kallberg Y."/>
        </authorList>
    </citation>
    <scope>NUCLEOTIDE SEQUENCE [LARGE SCALE GENOMIC DNA]</scope>
</reference>
<proteinExistence type="predicted"/>
<evidence type="ECO:0000313" key="1">
    <source>
        <dbReference type="EMBL" id="CAL1269516.1"/>
    </source>
</evidence>
<dbReference type="EMBL" id="CAXIEN010000042">
    <property type="protein sequence ID" value="CAL1269516.1"/>
    <property type="molecule type" value="Genomic_DNA"/>
</dbReference>